<keyword evidence="2" id="KW-0812">Transmembrane</keyword>
<proteinExistence type="predicted"/>
<comment type="caution">
    <text evidence="3">The sequence shown here is derived from an EMBL/GenBank/DDBJ whole genome shotgun (WGS) entry which is preliminary data.</text>
</comment>
<gene>
    <name evidence="3" type="ORF">WG66_10693</name>
</gene>
<evidence type="ECO:0000256" key="1">
    <source>
        <dbReference type="SAM" id="MobiDB-lite"/>
    </source>
</evidence>
<feature type="transmembrane region" description="Helical" evidence="2">
    <location>
        <begin position="112"/>
        <end position="134"/>
    </location>
</feature>
<keyword evidence="2" id="KW-1133">Transmembrane helix</keyword>
<evidence type="ECO:0000256" key="2">
    <source>
        <dbReference type="SAM" id="Phobius"/>
    </source>
</evidence>
<feature type="region of interest" description="Disordered" evidence="1">
    <location>
        <begin position="299"/>
        <end position="327"/>
    </location>
</feature>
<dbReference type="AlphaFoldDB" id="A0A0W0FK99"/>
<evidence type="ECO:0000313" key="3">
    <source>
        <dbReference type="EMBL" id="KTB36735.1"/>
    </source>
</evidence>
<feature type="transmembrane region" description="Helical" evidence="2">
    <location>
        <begin position="232"/>
        <end position="252"/>
    </location>
</feature>
<protein>
    <submittedName>
        <fullName evidence="3">Uncharacterized protein</fullName>
    </submittedName>
</protein>
<keyword evidence="2" id="KW-0472">Membrane</keyword>
<organism evidence="3 4">
    <name type="scientific">Moniliophthora roreri</name>
    <name type="common">Frosty pod rot fungus</name>
    <name type="synonym">Monilia roreri</name>
    <dbReference type="NCBI Taxonomy" id="221103"/>
    <lineage>
        <taxon>Eukaryota</taxon>
        <taxon>Fungi</taxon>
        <taxon>Dikarya</taxon>
        <taxon>Basidiomycota</taxon>
        <taxon>Agaricomycotina</taxon>
        <taxon>Agaricomycetes</taxon>
        <taxon>Agaricomycetidae</taxon>
        <taxon>Agaricales</taxon>
        <taxon>Marasmiineae</taxon>
        <taxon>Marasmiaceae</taxon>
        <taxon>Moniliophthora</taxon>
    </lineage>
</organism>
<sequence length="327" mass="35579">MSSTSLAVAFFTGWAQILLYGKFPFYQPPFVVKGLNKNSAICFILATILLAQATISAVADTVVIVGQISRNSNIDLNACNVIIFVTLESLDLTACFILVYRCYALYNRNWKVLVLPMLIILADIGVYSAELSFYVRHPIVDTEVLVKDKKLAQFSMTIIVLKVLASSSLTLLIAGRIWSIRRRMQSLIGRGTPAVHRKYNNLIAMTLESGLMIPVSFIAMEVFVHMNDGVGASILGACIPQIMALAPLLIMVRFGLGLTVEGTHVTMQAETTGYEVDIELQISRPLAVSVTTSQIVSVESSSGAKDEPSHSEPGLVDSDAKQLGYAV</sequence>
<reference evidence="3 4" key="1">
    <citation type="submission" date="2015-12" db="EMBL/GenBank/DDBJ databases">
        <title>Draft genome sequence of Moniliophthora roreri, the causal agent of frosty pod rot of cacao.</title>
        <authorList>
            <person name="Aime M.C."/>
            <person name="Diaz-Valderrama J.R."/>
            <person name="Kijpornyongpan T."/>
            <person name="Phillips-Mora W."/>
        </authorList>
    </citation>
    <scope>NUCLEOTIDE SEQUENCE [LARGE SCALE GENOMIC DNA]</scope>
    <source>
        <strain evidence="3 4">MCA 2952</strain>
    </source>
</reference>
<feature type="transmembrane region" description="Helical" evidence="2">
    <location>
        <begin position="81"/>
        <end position="100"/>
    </location>
</feature>
<feature type="transmembrane region" description="Helical" evidence="2">
    <location>
        <begin position="154"/>
        <end position="178"/>
    </location>
</feature>
<feature type="transmembrane region" description="Helical" evidence="2">
    <location>
        <begin position="43"/>
        <end position="69"/>
    </location>
</feature>
<name>A0A0W0FK99_MONRR</name>
<dbReference type="EMBL" id="LATX01001884">
    <property type="protein sequence ID" value="KTB36735.1"/>
    <property type="molecule type" value="Genomic_DNA"/>
</dbReference>
<evidence type="ECO:0000313" key="4">
    <source>
        <dbReference type="Proteomes" id="UP000054988"/>
    </source>
</evidence>
<feature type="transmembrane region" description="Helical" evidence="2">
    <location>
        <begin position="6"/>
        <end position="23"/>
    </location>
</feature>
<feature type="transmembrane region" description="Helical" evidence="2">
    <location>
        <begin position="199"/>
        <end position="220"/>
    </location>
</feature>
<accession>A0A0W0FK99</accession>
<dbReference type="Proteomes" id="UP000054988">
    <property type="component" value="Unassembled WGS sequence"/>
</dbReference>